<dbReference type="AlphaFoldDB" id="A0A6L2PV13"/>
<accession>A0A6L2PV13</accession>
<evidence type="ECO:0000313" key="8">
    <source>
        <dbReference type="Proteomes" id="UP000502823"/>
    </source>
</evidence>
<dbReference type="OrthoDB" id="5947505at2759"/>
<evidence type="ECO:0000256" key="4">
    <source>
        <dbReference type="ARBA" id="ARBA00023128"/>
    </source>
</evidence>
<evidence type="ECO:0000256" key="6">
    <source>
        <dbReference type="RuleBase" id="RU004396"/>
    </source>
</evidence>
<keyword evidence="3" id="KW-0809">Transit peptide</keyword>
<protein>
    <submittedName>
        <fullName evidence="7">Uncharacterized protein</fullName>
    </submittedName>
</protein>
<dbReference type="Proteomes" id="UP000502823">
    <property type="component" value="Unassembled WGS sequence"/>
</dbReference>
<dbReference type="Pfam" id="PF02046">
    <property type="entry name" value="COX6A"/>
    <property type="match status" value="1"/>
</dbReference>
<dbReference type="FunCoup" id="A0A6L2PV13">
    <property type="interactions" value="249"/>
</dbReference>
<keyword evidence="2" id="KW-0999">Mitochondrion inner membrane</keyword>
<organism evidence="7 8">
    <name type="scientific">Coptotermes formosanus</name>
    <name type="common">Formosan subterranean termite</name>
    <dbReference type="NCBI Taxonomy" id="36987"/>
    <lineage>
        <taxon>Eukaryota</taxon>
        <taxon>Metazoa</taxon>
        <taxon>Ecdysozoa</taxon>
        <taxon>Arthropoda</taxon>
        <taxon>Hexapoda</taxon>
        <taxon>Insecta</taxon>
        <taxon>Pterygota</taxon>
        <taxon>Neoptera</taxon>
        <taxon>Polyneoptera</taxon>
        <taxon>Dictyoptera</taxon>
        <taxon>Blattodea</taxon>
        <taxon>Blattoidea</taxon>
        <taxon>Termitoidae</taxon>
        <taxon>Rhinotermitidae</taxon>
        <taxon>Coptotermes</taxon>
    </lineage>
</organism>
<name>A0A6L2PV13_COPFO</name>
<keyword evidence="4" id="KW-0496">Mitochondrion</keyword>
<reference evidence="8" key="1">
    <citation type="submission" date="2020-01" db="EMBL/GenBank/DDBJ databases">
        <title>Draft genome sequence of the Termite Coptotermes fromosanus.</title>
        <authorList>
            <person name="Itakura S."/>
            <person name="Yosikawa Y."/>
            <person name="Umezawa K."/>
        </authorList>
    </citation>
    <scope>NUCLEOTIDE SEQUENCE [LARGE SCALE GENOMIC DNA]</scope>
</reference>
<dbReference type="GO" id="GO:0006123">
    <property type="term" value="P:mitochondrial electron transport, cytochrome c to oxygen"/>
    <property type="evidence" value="ECO:0007669"/>
    <property type="project" value="TreeGrafter"/>
</dbReference>
<dbReference type="PANTHER" id="PTHR11504">
    <property type="entry name" value="CYTOCHROME C OXIDASE POLYPEPTIDE VIA"/>
    <property type="match status" value="1"/>
</dbReference>
<dbReference type="InParanoid" id="A0A6L2PV13"/>
<keyword evidence="8" id="KW-1185">Reference proteome</keyword>
<evidence type="ECO:0000256" key="3">
    <source>
        <dbReference type="ARBA" id="ARBA00022946"/>
    </source>
</evidence>
<comment type="subcellular location">
    <subcellularLocation>
        <location evidence="1">Mitochondrion inner membrane</location>
    </subcellularLocation>
</comment>
<gene>
    <name evidence="7" type="ORF">Cfor_09108</name>
</gene>
<dbReference type="GO" id="GO:0005743">
    <property type="term" value="C:mitochondrial inner membrane"/>
    <property type="evidence" value="ECO:0007669"/>
    <property type="project" value="UniProtKB-SubCell"/>
</dbReference>
<proteinExistence type="inferred from homology"/>
<evidence type="ECO:0000256" key="5">
    <source>
        <dbReference type="ARBA" id="ARBA00023136"/>
    </source>
</evidence>
<comment type="caution">
    <text evidence="7">The sequence shown here is derived from an EMBL/GenBank/DDBJ whole genome shotgun (WGS) entry which is preliminary data.</text>
</comment>
<sequence>MAALVGRCLRHKISFVPVRAVHAPSAGEHSGGGKLWRNLSFFVAFPAVGLCMVNAYLKHQEEHHHGRPEFIAYEHLRIRNKVSHITLQYISHTCLLYTLCQPVSSAKSFNFPVSSVTGIESMHCKVGMHLSNIYFPKCVELYVLNAES</sequence>
<dbReference type="SUPFAM" id="SSF81411">
    <property type="entry name" value="Mitochondrial cytochrome c oxidase subunit VIa"/>
    <property type="match status" value="1"/>
</dbReference>
<evidence type="ECO:0000256" key="2">
    <source>
        <dbReference type="ARBA" id="ARBA00022792"/>
    </source>
</evidence>
<dbReference type="EMBL" id="BLKM01000550">
    <property type="protein sequence ID" value="GFG35450.1"/>
    <property type="molecule type" value="Genomic_DNA"/>
</dbReference>
<dbReference type="InterPro" id="IPR001349">
    <property type="entry name" value="Cyt_c_oxidase_su6a"/>
</dbReference>
<evidence type="ECO:0000313" key="7">
    <source>
        <dbReference type="EMBL" id="GFG35450.1"/>
    </source>
</evidence>
<keyword evidence="5" id="KW-0472">Membrane</keyword>
<dbReference type="InterPro" id="IPR036418">
    <property type="entry name" value="Cyt_c_oxidase_su6a_sf"/>
</dbReference>
<dbReference type="GO" id="GO:0030234">
    <property type="term" value="F:enzyme regulator activity"/>
    <property type="evidence" value="ECO:0007669"/>
    <property type="project" value="TreeGrafter"/>
</dbReference>
<dbReference type="Gene3D" id="4.10.95.10">
    <property type="entry name" value="Cytochrome c oxidase, subunit VIa"/>
    <property type="match status" value="1"/>
</dbReference>
<evidence type="ECO:0000256" key="1">
    <source>
        <dbReference type="ARBA" id="ARBA00004273"/>
    </source>
</evidence>
<comment type="similarity">
    <text evidence="6">Belongs to the cytochrome c oxidase subunit 6A family.</text>
</comment>
<dbReference type="PANTHER" id="PTHR11504:SF0">
    <property type="entry name" value="CYTOCHROME C OXIDASE SUBUNIT"/>
    <property type="match status" value="1"/>
</dbReference>